<evidence type="ECO:0000313" key="3">
    <source>
        <dbReference type="EnsemblPlants" id="AES98414"/>
    </source>
</evidence>
<dbReference type="AlphaFoldDB" id="G7KDB2"/>
<dbReference type="HOGENOM" id="CLU_2376024_0_0_1"/>
<protein>
    <submittedName>
        <fullName evidence="2 3">Uncharacterized protein</fullName>
    </submittedName>
</protein>
<feature type="compositionally biased region" description="Basic and acidic residues" evidence="1">
    <location>
        <begin position="10"/>
        <end position="23"/>
    </location>
</feature>
<dbReference type="Proteomes" id="UP000002051">
    <property type="component" value="Chromosome 5"/>
</dbReference>
<evidence type="ECO:0000313" key="4">
    <source>
        <dbReference type="Proteomes" id="UP000002051"/>
    </source>
</evidence>
<reference evidence="2 4" key="1">
    <citation type="journal article" date="2011" name="Nature">
        <title>The Medicago genome provides insight into the evolution of rhizobial symbioses.</title>
        <authorList>
            <person name="Young N.D."/>
            <person name="Debelle F."/>
            <person name="Oldroyd G.E."/>
            <person name="Geurts R."/>
            <person name="Cannon S.B."/>
            <person name="Udvardi M.K."/>
            <person name="Benedito V.A."/>
            <person name="Mayer K.F."/>
            <person name="Gouzy J."/>
            <person name="Schoof H."/>
            <person name="Van de Peer Y."/>
            <person name="Proost S."/>
            <person name="Cook D.R."/>
            <person name="Meyers B.C."/>
            <person name="Spannagl M."/>
            <person name="Cheung F."/>
            <person name="De Mita S."/>
            <person name="Krishnakumar V."/>
            <person name="Gundlach H."/>
            <person name="Zhou S."/>
            <person name="Mudge J."/>
            <person name="Bharti A.K."/>
            <person name="Murray J.D."/>
            <person name="Naoumkina M.A."/>
            <person name="Rosen B."/>
            <person name="Silverstein K.A."/>
            <person name="Tang H."/>
            <person name="Rombauts S."/>
            <person name="Zhao P.X."/>
            <person name="Zhou P."/>
            <person name="Barbe V."/>
            <person name="Bardou P."/>
            <person name="Bechner M."/>
            <person name="Bellec A."/>
            <person name="Berger A."/>
            <person name="Berges H."/>
            <person name="Bidwell S."/>
            <person name="Bisseling T."/>
            <person name="Choisne N."/>
            <person name="Couloux A."/>
            <person name="Denny R."/>
            <person name="Deshpande S."/>
            <person name="Dai X."/>
            <person name="Doyle J.J."/>
            <person name="Dudez A.M."/>
            <person name="Farmer A.D."/>
            <person name="Fouteau S."/>
            <person name="Franken C."/>
            <person name="Gibelin C."/>
            <person name="Gish J."/>
            <person name="Goldstein S."/>
            <person name="Gonzalez A.J."/>
            <person name="Green P.J."/>
            <person name="Hallab A."/>
            <person name="Hartog M."/>
            <person name="Hua A."/>
            <person name="Humphray S.J."/>
            <person name="Jeong D.H."/>
            <person name="Jing Y."/>
            <person name="Jocker A."/>
            <person name="Kenton S.M."/>
            <person name="Kim D.J."/>
            <person name="Klee K."/>
            <person name="Lai H."/>
            <person name="Lang C."/>
            <person name="Lin S."/>
            <person name="Macmil S.L."/>
            <person name="Magdelenat G."/>
            <person name="Matthews L."/>
            <person name="McCorrison J."/>
            <person name="Monaghan E.L."/>
            <person name="Mun J.H."/>
            <person name="Najar F.Z."/>
            <person name="Nicholson C."/>
            <person name="Noirot C."/>
            <person name="O'Bleness M."/>
            <person name="Paule C.R."/>
            <person name="Poulain J."/>
            <person name="Prion F."/>
            <person name="Qin B."/>
            <person name="Qu C."/>
            <person name="Retzel E.F."/>
            <person name="Riddle C."/>
            <person name="Sallet E."/>
            <person name="Samain S."/>
            <person name="Samson N."/>
            <person name="Sanders I."/>
            <person name="Saurat O."/>
            <person name="Scarpelli C."/>
            <person name="Schiex T."/>
            <person name="Segurens B."/>
            <person name="Severin A.J."/>
            <person name="Sherrier D.J."/>
            <person name="Shi R."/>
            <person name="Sims S."/>
            <person name="Singer S.R."/>
            <person name="Sinharoy S."/>
            <person name="Sterck L."/>
            <person name="Viollet A."/>
            <person name="Wang B.B."/>
            <person name="Wang K."/>
            <person name="Wang M."/>
            <person name="Wang X."/>
            <person name="Warfsmann J."/>
            <person name="Weissenbach J."/>
            <person name="White D.D."/>
            <person name="White J.D."/>
            <person name="Wiley G.B."/>
            <person name="Wincker P."/>
            <person name="Xing Y."/>
            <person name="Yang L."/>
            <person name="Yao Z."/>
            <person name="Ying F."/>
            <person name="Zhai J."/>
            <person name="Zhou L."/>
            <person name="Zuber A."/>
            <person name="Denarie J."/>
            <person name="Dixon R.A."/>
            <person name="May G.D."/>
            <person name="Schwartz D.C."/>
            <person name="Rogers J."/>
            <person name="Quetier F."/>
            <person name="Town C.D."/>
            <person name="Roe B.A."/>
        </authorList>
    </citation>
    <scope>NUCLEOTIDE SEQUENCE [LARGE SCALE GENOMIC DNA]</scope>
    <source>
        <strain evidence="2">A17</strain>
        <strain evidence="3 4">cv. Jemalong A17</strain>
    </source>
</reference>
<evidence type="ECO:0000256" key="1">
    <source>
        <dbReference type="SAM" id="MobiDB-lite"/>
    </source>
</evidence>
<gene>
    <name evidence="2" type="ordered locus">MTR_5g068270</name>
</gene>
<dbReference type="EnsemblPlants" id="AES98414">
    <property type="protein sequence ID" value="AES98414"/>
    <property type="gene ID" value="MTR_5g068270"/>
</dbReference>
<proteinExistence type="predicted"/>
<feature type="region of interest" description="Disordered" evidence="1">
    <location>
        <begin position="1"/>
        <end position="23"/>
    </location>
</feature>
<organism evidence="2 4">
    <name type="scientific">Medicago truncatula</name>
    <name type="common">Barrel medic</name>
    <name type="synonym">Medicago tribuloides</name>
    <dbReference type="NCBI Taxonomy" id="3880"/>
    <lineage>
        <taxon>Eukaryota</taxon>
        <taxon>Viridiplantae</taxon>
        <taxon>Streptophyta</taxon>
        <taxon>Embryophyta</taxon>
        <taxon>Tracheophyta</taxon>
        <taxon>Spermatophyta</taxon>
        <taxon>Magnoliopsida</taxon>
        <taxon>eudicotyledons</taxon>
        <taxon>Gunneridae</taxon>
        <taxon>Pentapetalae</taxon>
        <taxon>rosids</taxon>
        <taxon>fabids</taxon>
        <taxon>Fabales</taxon>
        <taxon>Fabaceae</taxon>
        <taxon>Papilionoideae</taxon>
        <taxon>50 kb inversion clade</taxon>
        <taxon>NPAAA clade</taxon>
        <taxon>Hologalegina</taxon>
        <taxon>IRL clade</taxon>
        <taxon>Trifolieae</taxon>
        <taxon>Medicago</taxon>
    </lineage>
</organism>
<name>G7KDB2_MEDTR</name>
<evidence type="ECO:0000313" key="2">
    <source>
        <dbReference type="EMBL" id="AES98414.1"/>
    </source>
</evidence>
<reference evidence="3" key="3">
    <citation type="submission" date="2015-04" db="UniProtKB">
        <authorList>
            <consortium name="EnsemblPlants"/>
        </authorList>
    </citation>
    <scope>IDENTIFICATION</scope>
    <source>
        <strain evidence="3">cv. Jemalong A17</strain>
    </source>
</reference>
<dbReference type="EMBL" id="CM001221">
    <property type="protein sequence ID" value="AES98414.1"/>
    <property type="molecule type" value="Genomic_DNA"/>
</dbReference>
<reference evidence="2 4" key="2">
    <citation type="journal article" date="2014" name="BMC Genomics">
        <title>An improved genome release (version Mt4.0) for the model legume Medicago truncatula.</title>
        <authorList>
            <person name="Tang H."/>
            <person name="Krishnakumar V."/>
            <person name="Bidwell S."/>
            <person name="Rosen B."/>
            <person name="Chan A."/>
            <person name="Zhou S."/>
            <person name="Gentzbittel L."/>
            <person name="Childs K.L."/>
            <person name="Yandell M."/>
            <person name="Gundlach H."/>
            <person name="Mayer K.F."/>
            <person name="Schwartz D.C."/>
            <person name="Town C.D."/>
        </authorList>
    </citation>
    <scope>GENOME REANNOTATION</scope>
    <source>
        <strain evidence="3 4">cv. Jemalong A17</strain>
    </source>
</reference>
<accession>G7KDB2</accession>
<keyword evidence="4" id="KW-1185">Reference proteome</keyword>
<sequence length="95" mass="10757">MAFVEASRITQHDMSNKLQKQTDPDKYIDGDSANVYIMLSCNGLLMRVLKKLRRWTVEPEKVLEASNSLSLTIKVHLGADINVLALHTPWYGNLT</sequence>
<dbReference type="PaxDb" id="3880-AES98414"/>